<keyword evidence="4" id="KW-1185">Reference proteome</keyword>
<evidence type="ECO:0000256" key="2">
    <source>
        <dbReference type="SAM" id="Phobius"/>
    </source>
</evidence>
<dbReference type="PANTHER" id="PTHR31170">
    <property type="entry name" value="BNAC04G53230D PROTEIN"/>
    <property type="match status" value="1"/>
</dbReference>
<feature type="region of interest" description="Disordered" evidence="1">
    <location>
        <begin position="137"/>
        <end position="159"/>
    </location>
</feature>
<accession>A0A3L6QC95</accession>
<dbReference type="PANTHER" id="PTHR31170:SF18">
    <property type="entry name" value="(WILD MALAYSIAN BANANA) HYPOTHETICAL PROTEIN"/>
    <property type="match status" value="1"/>
</dbReference>
<keyword evidence="2" id="KW-0812">Transmembrane</keyword>
<keyword evidence="2" id="KW-0472">Membrane</keyword>
<comment type="caution">
    <text evidence="3">The sequence shown here is derived from an EMBL/GenBank/DDBJ whole genome shotgun (WGS) entry which is preliminary data.</text>
</comment>
<dbReference type="Pfam" id="PF03140">
    <property type="entry name" value="DUF247"/>
    <property type="match status" value="1"/>
</dbReference>
<feature type="compositionally biased region" description="Polar residues" evidence="1">
    <location>
        <begin position="146"/>
        <end position="157"/>
    </location>
</feature>
<evidence type="ECO:0000256" key="1">
    <source>
        <dbReference type="SAM" id="MobiDB-lite"/>
    </source>
</evidence>
<evidence type="ECO:0000313" key="3">
    <source>
        <dbReference type="EMBL" id="RLM75448.1"/>
    </source>
</evidence>
<feature type="region of interest" description="Disordered" evidence="1">
    <location>
        <begin position="195"/>
        <end position="214"/>
    </location>
</feature>
<feature type="compositionally biased region" description="Basic and acidic residues" evidence="1">
    <location>
        <begin position="196"/>
        <end position="208"/>
    </location>
</feature>
<gene>
    <name evidence="3" type="ORF">C2845_PM15G23360</name>
</gene>
<keyword evidence="2" id="KW-1133">Transmembrane helix</keyword>
<dbReference type="OrthoDB" id="672127at2759"/>
<evidence type="ECO:0000313" key="4">
    <source>
        <dbReference type="Proteomes" id="UP000275267"/>
    </source>
</evidence>
<name>A0A3L6QC95_PANMI</name>
<dbReference type="STRING" id="4540.A0A3L6QC95"/>
<dbReference type="InterPro" id="IPR004158">
    <property type="entry name" value="DUF247_pln"/>
</dbReference>
<organism evidence="3 4">
    <name type="scientific">Panicum miliaceum</name>
    <name type="common">Proso millet</name>
    <name type="synonym">Broomcorn millet</name>
    <dbReference type="NCBI Taxonomy" id="4540"/>
    <lineage>
        <taxon>Eukaryota</taxon>
        <taxon>Viridiplantae</taxon>
        <taxon>Streptophyta</taxon>
        <taxon>Embryophyta</taxon>
        <taxon>Tracheophyta</taxon>
        <taxon>Spermatophyta</taxon>
        <taxon>Magnoliopsida</taxon>
        <taxon>Liliopsida</taxon>
        <taxon>Poales</taxon>
        <taxon>Poaceae</taxon>
        <taxon>PACMAD clade</taxon>
        <taxon>Panicoideae</taxon>
        <taxon>Panicodae</taxon>
        <taxon>Paniceae</taxon>
        <taxon>Panicinae</taxon>
        <taxon>Panicum</taxon>
        <taxon>Panicum sect. Panicum</taxon>
    </lineage>
</organism>
<sequence length="547" mass="64065">MAISMRKEIDDYWLHFDSPDSVANLFTIPKVPQHILGVDITAYEPTTLSIGPYHYGKEPLQAMEKEKWNCLNFILRLNCVRSIQDYLKVIARCEKRARRCYSEEINMGKKMFLQMLLLDGCFIIVFLTGIAGFERRNPGQDEQRNTSKGTRSETTGNRDYLNLEEKDESTFERTNRDYYQASCSNDVELCQISSGRDTEEKMQKHSDQETNGSSGMGSWYSCCIAHDLLLFENQIPFYIVEEIYKLLVGTETESRHLMDRMAECMESVLRHYPIAIQEADRPKEFHHLLHLCHMYFRPTQKFEEKHQGGVRERYFYRRLHFGKKYVSLDQKHEENQQMLANTQQLDSLEPDHLPGQWRRWRRAVQYHEAGVRLEKREYGQNCRHSLLDVKFSNGVIEIPCLPIDENTEALFKNFIALEQTDPRYGNAFTAYIWLMSQLVTAPDDAALLVKKGIIVHMMDSDEELSSLFTRLIKQVVIKAETNCYLVFLCRTLERHYQSRLNRWMAWLWINHLSNPWLALAVLATVIMLVCTVFQTIFTVSANVQPPE</sequence>
<feature type="transmembrane region" description="Helical" evidence="2">
    <location>
        <begin position="112"/>
        <end position="133"/>
    </location>
</feature>
<proteinExistence type="predicted"/>
<dbReference type="AlphaFoldDB" id="A0A3L6QC95"/>
<dbReference type="EMBL" id="PQIB02000013">
    <property type="protein sequence ID" value="RLM75448.1"/>
    <property type="molecule type" value="Genomic_DNA"/>
</dbReference>
<feature type="transmembrane region" description="Helical" evidence="2">
    <location>
        <begin position="516"/>
        <end position="539"/>
    </location>
</feature>
<dbReference type="Proteomes" id="UP000275267">
    <property type="component" value="Unassembled WGS sequence"/>
</dbReference>
<protein>
    <submittedName>
        <fullName evidence="3">Uncharacterized protein</fullName>
    </submittedName>
</protein>
<reference evidence="4" key="1">
    <citation type="journal article" date="2019" name="Nat. Commun.">
        <title>The genome of broomcorn millet.</title>
        <authorList>
            <person name="Zou C."/>
            <person name="Miki D."/>
            <person name="Li D."/>
            <person name="Tang Q."/>
            <person name="Xiao L."/>
            <person name="Rajput S."/>
            <person name="Deng P."/>
            <person name="Jia W."/>
            <person name="Huang R."/>
            <person name="Zhang M."/>
            <person name="Sun Y."/>
            <person name="Hu J."/>
            <person name="Fu X."/>
            <person name="Schnable P.S."/>
            <person name="Li F."/>
            <person name="Zhang H."/>
            <person name="Feng B."/>
            <person name="Zhu X."/>
            <person name="Liu R."/>
            <person name="Schnable J.C."/>
            <person name="Zhu J.-K."/>
            <person name="Zhang H."/>
        </authorList>
    </citation>
    <scope>NUCLEOTIDE SEQUENCE [LARGE SCALE GENOMIC DNA]</scope>
</reference>